<sequence>MDLGLKGKTALVVAASKGLGKATALQLAKEGAFVHILSRDEQALKQTRDEIMKESGNDLVAYSVCDITDAQAITRAVEAAKQHTGSIDILVNNAGGPPAGKLMDFTDEDWQQAFDLNLLSFVRFIRAAAPSMKENGGGHILNIASSSIKQSIDNLLLSNTFRAGIVGLAKSLSQELAPDNILINTLGPGKIHTDRVDQLDQKTADQLGKSLDEVQHQSQASIPIGRYGTPEEFANMAVFLCSSANSYITGQAFVVDGGMVKSIS</sequence>
<dbReference type="Gene3D" id="3.40.50.720">
    <property type="entry name" value="NAD(P)-binding Rossmann-like Domain"/>
    <property type="match status" value="1"/>
</dbReference>
<dbReference type="PRINTS" id="PR00081">
    <property type="entry name" value="GDHRDH"/>
</dbReference>
<dbReference type="PANTHER" id="PTHR42879">
    <property type="entry name" value="3-OXOACYL-(ACYL-CARRIER-PROTEIN) REDUCTASE"/>
    <property type="match status" value="1"/>
</dbReference>
<name>A0A075LIS4_9BACI</name>
<dbReference type="InterPro" id="IPR036291">
    <property type="entry name" value="NAD(P)-bd_dom_sf"/>
</dbReference>
<dbReference type="InterPro" id="IPR002347">
    <property type="entry name" value="SDR_fam"/>
</dbReference>
<dbReference type="RefSeq" id="WP_038560703.1">
    <property type="nucleotide sequence ID" value="NZ_CP008876.1"/>
</dbReference>
<organism evidence="3 4">
    <name type="scientific">Terribacillus saccharophilus</name>
    <dbReference type="NCBI Taxonomy" id="361277"/>
    <lineage>
        <taxon>Bacteria</taxon>
        <taxon>Bacillati</taxon>
        <taxon>Bacillota</taxon>
        <taxon>Bacilli</taxon>
        <taxon>Bacillales</taxon>
        <taxon>Bacillaceae</taxon>
        <taxon>Terribacillus</taxon>
    </lineage>
</organism>
<dbReference type="KEGG" id="tap:GZ22_07845"/>
<keyword evidence="2" id="KW-0560">Oxidoreductase</keyword>
<dbReference type="GeneID" id="34220998"/>
<evidence type="ECO:0000256" key="2">
    <source>
        <dbReference type="ARBA" id="ARBA00023002"/>
    </source>
</evidence>
<dbReference type="GO" id="GO:0008206">
    <property type="term" value="P:bile acid metabolic process"/>
    <property type="evidence" value="ECO:0007669"/>
    <property type="project" value="UniProtKB-ARBA"/>
</dbReference>
<dbReference type="EMBL" id="CP008876">
    <property type="protein sequence ID" value="AIF66555.1"/>
    <property type="molecule type" value="Genomic_DNA"/>
</dbReference>
<comment type="similarity">
    <text evidence="1">Belongs to the short-chain dehydrogenases/reductases (SDR) family.</text>
</comment>
<dbReference type="InterPro" id="IPR050259">
    <property type="entry name" value="SDR"/>
</dbReference>
<gene>
    <name evidence="3" type="ORF">GZ22_07845</name>
</gene>
<evidence type="ECO:0000313" key="4">
    <source>
        <dbReference type="Proteomes" id="UP000027980"/>
    </source>
</evidence>
<dbReference type="CDD" id="cd05344">
    <property type="entry name" value="BKR_like_SDR_like"/>
    <property type="match status" value="1"/>
</dbReference>
<dbReference type="Pfam" id="PF13561">
    <property type="entry name" value="adh_short_C2"/>
    <property type="match status" value="1"/>
</dbReference>
<dbReference type="Proteomes" id="UP000027980">
    <property type="component" value="Chromosome"/>
</dbReference>
<dbReference type="GO" id="GO:0016491">
    <property type="term" value="F:oxidoreductase activity"/>
    <property type="evidence" value="ECO:0007669"/>
    <property type="project" value="UniProtKB-KW"/>
</dbReference>
<proteinExistence type="inferred from homology"/>
<evidence type="ECO:0000313" key="3">
    <source>
        <dbReference type="EMBL" id="AIF66555.1"/>
    </source>
</evidence>
<dbReference type="PANTHER" id="PTHR42879:SF6">
    <property type="entry name" value="NADPH-DEPENDENT REDUCTASE BACG"/>
    <property type="match status" value="1"/>
</dbReference>
<accession>A0A075LIS4</accession>
<evidence type="ECO:0000256" key="1">
    <source>
        <dbReference type="ARBA" id="ARBA00006484"/>
    </source>
</evidence>
<dbReference type="HOGENOM" id="CLU_010194_1_2_9"/>
<dbReference type="AlphaFoldDB" id="A0A075LIS4"/>
<protein>
    <submittedName>
        <fullName evidence="3">3-oxoacyl-ACP reductase</fullName>
    </submittedName>
</protein>
<dbReference type="FunFam" id="3.40.50.720:FF:000084">
    <property type="entry name" value="Short-chain dehydrogenase reductase"/>
    <property type="match status" value="1"/>
</dbReference>
<dbReference type="SUPFAM" id="SSF51735">
    <property type="entry name" value="NAD(P)-binding Rossmann-fold domains"/>
    <property type="match status" value="1"/>
</dbReference>
<dbReference type="OrthoDB" id="9803333at2"/>
<dbReference type="PRINTS" id="PR00080">
    <property type="entry name" value="SDRFAMILY"/>
</dbReference>
<reference evidence="3 4" key="1">
    <citation type="submission" date="2014-07" db="EMBL/GenBank/DDBJ databases">
        <title>Complete genome sequence of a moderately halophilic bacterium Terribacillus aidingensis MP602, isolated from Cryptomeria fortunei in Tianmu mountain in China.</title>
        <authorList>
            <person name="Wang Y."/>
            <person name="Lu P."/>
            <person name="Zhang L."/>
        </authorList>
    </citation>
    <scope>NUCLEOTIDE SEQUENCE [LARGE SCALE GENOMIC DNA]</scope>
    <source>
        <strain evidence="3 4">MP602</strain>
    </source>
</reference>